<evidence type="ECO:0000256" key="3">
    <source>
        <dbReference type="ARBA" id="ARBA00007222"/>
    </source>
</evidence>
<evidence type="ECO:0000259" key="12">
    <source>
        <dbReference type="Pfam" id="PF16192"/>
    </source>
</evidence>
<feature type="domain" description="Protein O-mannosyl-transferase C-terminal four TM" evidence="12">
    <location>
        <begin position="369"/>
        <end position="555"/>
    </location>
</feature>
<evidence type="ECO:0000256" key="5">
    <source>
        <dbReference type="ARBA" id="ARBA00022679"/>
    </source>
</evidence>
<dbReference type="GO" id="GO:0012505">
    <property type="term" value="C:endomembrane system"/>
    <property type="evidence" value="ECO:0007669"/>
    <property type="project" value="UniProtKB-SubCell"/>
</dbReference>
<dbReference type="UniPathway" id="UPA00378"/>
<comment type="pathway">
    <text evidence="2 10">Protein modification; protein glycosylation.</text>
</comment>
<keyword evidence="8 10" id="KW-0472">Membrane</keyword>
<comment type="subcellular location">
    <subcellularLocation>
        <location evidence="10">Cell membrane</location>
    </subcellularLocation>
    <subcellularLocation>
        <location evidence="1">Endomembrane system</location>
        <topology evidence="1">Multi-pass membrane protein</topology>
    </subcellularLocation>
</comment>
<proteinExistence type="inferred from homology"/>
<feature type="transmembrane region" description="Helical" evidence="10">
    <location>
        <begin position="514"/>
        <end position="536"/>
    </location>
</feature>
<feature type="transmembrane region" description="Helical" evidence="10">
    <location>
        <begin position="154"/>
        <end position="175"/>
    </location>
</feature>
<dbReference type="InterPro" id="IPR003342">
    <property type="entry name" value="ArnT-like_N"/>
</dbReference>
<keyword evidence="6 10" id="KW-0812">Transmembrane</keyword>
<dbReference type="Pfam" id="PF16192">
    <property type="entry name" value="PMT_4TMC"/>
    <property type="match status" value="1"/>
</dbReference>
<comment type="function">
    <text evidence="10">Protein O-mannosyltransferase that catalyzes the transfer of a single mannose residue from a polyprenol phospho-mannosyl lipidic donor to the hydroxyl group of selected serine and threonine residues in acceptor proteins.</text>
</comment>
<gene>
    <name evidence="13" type="ORF">FQ377_08190</name>
</gene>
<dbReference type="OrthoDB" id="9776737at2"/>
<accession>A0A5D0XQQ2</accession>
<reference evidence="13 14" key="1">
    <citation type="submission" date="2019-08" db="EMBL/GenBank/DDBJ databases">
        <title>Genone of Arthrobacter echini P9.</title>
        <authorList>
            <person name="Bowman J.P."/>
        </authorList>
    </citation>
    <scope>NUCLEOTIDE SEQUENCE [LARGE SCALE GENOMIC DNA]</scope>
    <source>
        <strain evidence="13 14">P9</strain>
    </source>
</reference>
<dbReference type="EC" id="2.4.1.-" evidence="10"/>
<dbReference type="GO" id="GO:0005886">
    <property type="term" value="C:plasma membrane"/>
    <property type="evidence" value="ECO:0007669"/>
    <property type="project" value="UniProtKB-SubCell"/>
</dbReference>
<evidence type="ECO:0000259" key="11">
    <source>
        <dbReference type="Pfam" id="PF02366"/>
    </source>
</evidence>
<feature type="transmembrane region" description="Helical" evidence="10">
    <location>
        <begin position="206"/>
        <end position="224"/>
    </location>
</feature>
<keyword evidence="10" id="KW-1003">Cell membrane</keyword>
<dbReference type="AlphaFoldDB" id="A0A5D0XQQ2"/>
<keyword evidence="7 10" id="KW-1133">Transmembrane helix</keyword>
<dbReference type="GO" id="GO:0004169">
    <property type="term" value="F:dolichyl-phosphate-mannose-protein mannosyltransferase activity"/>
    <property type="evidence" value="ECO:0007669"/>
    <property type="project" value="UniProtKB-UniRule"/>
</dbReference>
<comment type="caution">
    <text evidence="13">The sequence shown here is derived from an EMBL/GenBank/DDBJ whole genome shotgun (WGS) entry which is preliminary data.</text>
</comment>
<sequence>MPSPDGLRRYHDVVSHTAVPPRRISPGQRGSWVVAPARAFALDALGARLLGPPTSGGSLRWILPVLTAVLAGVLRFVRLGEPGSLVFDETYYVKDAYSLLLSGYEREWPEDADESFNAGRPQVLLDSPDYVVHPPVGKWMIALGMLAFGSDNAFGWRFSAAVVGTLSVLLLALVAQRMFGSAALGGAAGLLLAVDGHHLVESRTSLLDIFLSFWLLAAFAALLVDRDDGRRRLARRLSALAGRTGDGLPSALQLAYGPFLGFRPWRLMAGICLGLALGTKWSALPFIAAFGLLTVAWDLSARRIAGIHRWFVGGVVRDGILAFVCIVPVALATYLGSWTGWFRSDDAYDRHWAEQNPSTPWGWLPDALRSLAEYHRSAYTFHRGLGSDHPYEASAWSWLVVGRPTSFFYEKPGGCAADACSQAVTVLGNPLIWWSAALSLLVLLFAWVGRRDWRAAGILSGVAAGYLPWFLYPERTTFYFYAVAFEPFLVLSLVYCLGLVLGRADASGHRRRRGVLLVGLFLATAVALSAYFLPIWTAEIIPYDEWRSRMWLPSWI</sequence>
<dbReference type="Proteomes" id="UP000323410">
    <property type="component" value="Unassembled WGS sequence"/>
</dbReference>
<feature type="domain" description="ArnT-like N-terminal" evidence="11">
    <location>
        <begin position="67"/>
        <end position="224"/>
    </location>
</feature>
<dbReference type="InterPro" id="IPR032421">
    <property type="entry name" value="PMT_4TMC"/>
</dbReference>
<keyword evidence="4 10" id="KW-0328">Glycosyltransferase</keyword>
<evidence type="ECO:0000256" key="10">
    <source>
        <dbReference type="RuleBase" id="RU367007"/>
    </source>
</evidence>
<name>A0A5D0XQQ2_9MICC</name>
<dbReference type="EMBL" id="VSLD01000003">
    <property type="protein sequence ID" value="TYC98975.1"/>
    <property type="molecule type" value="Genomic_DNA"/>
</dbReference>
<feature type="transmembrane region" description="Helical" evidence="10">
    <location>
        <begin position="431"/>
        <end position="448"/>
    </location>
</feature>
<evidence type="ECO:0000256" key="9">
    <source>
        <dbReference type="ARBA" id="ARBA00093617"/>
    </source>
</evidence>
<dbReference type="InterPro" id="IPR027005">
    <property type="entry name" value="PMT-like"/>
</dbReference>
<evidence type="ECO:0000256" key="8">
    <source>
        <dbReference type="ARBA" id="ARBA00023136"/>
    </source>
</evidence>
<comment type="similarity">
    <text evidence="3 10">Belongs to the glycosyltransferase 39 family.</text>
</comment>
<dbReference type="Pfam" id="PF02366">
    <property type="entry name" value="PMT"/>
    <property type="match status" value="1"/>
</dbReference>
<evidence type="ECO:0000256" key="6">
    <source>
        <dbReference type="ARBA" id="ARBA00022692"/>
    </source>
</evidence>
<feature type="transmembrane region" description="Helical" evidence="10">
    <location>
        <begin position="282"/>
        <end position="299"/>
    </location>
</feature>
<evidence type="ECO:0000313" key="13">
    <source>
        <dbReference type="EMBL" id="TYC98975.1"/>
    </source>
</evidence>
<dbReference type="PANTHER" id="PTHR10050:SF46">
    <property type="entry name" value="PROTEIN O-MANNOSYL-TRANSFERASE 2"/>
    <property type="match status" value="1"/>
</dbReference>
<feature type="transmembrane region" description="Helical" evidence="10">
    <location>
        <begin position="478"/>
        <end position="502"/>
    </location>
</feature>
<dbReference type="PANTHER" id="PTHR10050">
    <property type="entry name" value="DOLICHYL-PHOSPHATE-MANNOSE--PROTEIN MANNOSYLTRANSFERASE"/>
    <property type="match status" value="1"/>
</dbReference>
<evidence type="ECO:0000256" key="1">
    <source>
        <dbReference type="ARBA" id="ARBA00004127"/>
    </source>
</evidence>
<feature type="transmembrane region" description="Helical" evidence="10">
    <location>
        <begin position="182"/>
        <end position="200"/>
    </location>
</feature>
<feature type="transmembrane region" description="Helical" evidence="10">
    <location>
        <begin position="320"/>
        <end position="341"/>
    </location>
</feature>
<evidence type="ECO:0000256" key="2">
    <source>
        <dbReference type="ARBA" id="ARBA00004922"/>
    </source>
</evidence>
<organism evidence="13 14">
    <name type="scientific">Arthrobacter echini</name>
    <dbReference type="NCBI Taxonomy" id="1529066"/>
    <lineage>
        <taxon>Bacteria</taxon>
        <taxon>Bacillati</taxon>
        <taxon>Actinomycetota</taxon>
        <taxon>Actinomycetes</taxon>
        <taxon>Micrococcales</taxon>
        <taxon>Micrococcaceae</taxon>
        <taxon>Arthrobacter</taxon>
    </lineage>
</organism>
<keyword evidence="5 10" id="KW-0808">Transferase</keyword>
<evidence type="ECO:0000256" key="7">
    <source>
        <dbReference type="ARBA" id="ARBA00022989"/>
    </source>
</evidence>
<protein>
    <recommendedName>
        <fullName evidence="9 10">Polyprenol-phosphate-mannose--protein mannosyltransferase</fullName>
        <ecNumber evidence="10">2.4.1.-</ecNumber>
    </recommendedName>
</protein>
<evidence type="ECO:0000256" key="4">
    <source>
        <dbReference type="ARBA" id="ARBA00022676"/>
    </source>
</evidence>
<evidence type="ECO:0000313" key="14">
    <source>
        <dbReference type="Proteomes" id="UP000323410"/>
    </source>
</evidence>
<keyword evidence="14" id="KW-1185">Reference proteome</keyword>